<protein>
    <submittedName>
        <fullName evidence="1">Uncharacterized protein</fullName>
    </submittedName>
</protein>
<dbReference type="Proteomes" id="UP000054921">
    <property type="component" value="Unassembled WGS sequence"/>
</dbReference>
<dbReference type="OrthoDB" id="5657169at2"/>
<evidence type="ECO:0000313" key="2">
    <source>
        <dbReference type="Proteomes" id="UP000054921"/>
    </source>
</evidence>
<organism evidence="1 2">
    <name type="scientific">Legionella cherrii</name>
    <dbReference type="NCBI Taxonomy" id="28084"/>
    <lineage>
        <taxon>Bacteria</taxon>
        <taxon>Pseudomonadati</taxon>
        <taxon>Pseudomonadota</taxon>
        <taxon>Gammaproteobacteria</taxon>
        <taxon>Legionellales</taxon>
        <taxon>Legionellaceae</taxon>
        <taxon>Legionella</taxon>
    </lineage>
</organism>
<gene>
    <name evidence="1" type="ORF">Lche_0856</name>
</gene>
<sequence length="407" mass="46523">MKPDARLVIDALKAIIDETEDFNCFLDKIEFLKDENRLLILTQIVTGDSKTSRTNKYALRDNFFKKYLGVTPINLEGEYAFLVSVDELSQCKIIIDKINRLQNPAVRNTKSIPNDEFNRTPHRNLKTLLQTLNPSEELLSKLGQPMHYIRFNSSHEVVPKGRHFITKSIDKSIKDTTNRVLAELDALDRLDNTLFINFTGHEAPVASALYSNGIDCIWQLSIVCDETSQTRIMDQLQDSLPRDELLSRASALHESSLGLILEPNHGFTEIDVEKLPSWNQLSAFGVRQVILLTEKNYNQGNCVYPLDEQYFKCELSFYHWLEVIPQDFILLVIGVGNFDEYSEETCQSIETVFKKEETTSSSTYKLTNFLKLFKNISLFGIDPSPLTSNGKIDKKDEDMDQSTISLD</sequence>
<dbReference type="RefSeq" id="WP_058387472.1">
    <property type="nucleotide sequence ID" value="NZ_LNXW01000013.1"/>
</dbReference>
<reference evidence="1 2" key="1">
    <citation type="submission" date="2015-11" db="EMBL/GenBank/DDBJ databases">
        <title>Genomic analysis of 38 Legionella species identifies large and diverse effector repertoires.</title>
        <authorList>
            <person name="Burstein D."/>
            <person name="Amaro F."/>
            <person name="Zusman T."/>
            <person name="Lifshitz Z."/>
            <person name="Cohen O."/>
            <person name="Gilbert J.A."/>
            <person name="Pupko T."/>
            <person name="Shuman H.A."/>
            <person name="Segal G."/>
        </authorList>
    </citation>
    <scope>NUCLEOTIDE SEQUENCE [LARGE SCALE GENOMIC DNA]</scope>
    <source>
        <strain evidence="1 2">ORW</strain>
    </source>
</reference>
<dbReference type="PATRIC" id="fig|28084.5.peg.926"/>
<comment type="caution">
    <text evidence="1">The sequence shown here is derived from an EMBL/GenBank/DDBJ whole genome shotgun (WGS) entry which is preliminary data.</text>
</comment>
<proteinExistence type="predicted"/>
<name>A0A0W0S6V9_9GAMM</name>
<accession>A0A0W0S6V9</accession>
<evidence type="ECO:0000313" key="1">
    <source>
        <dbReference type="EMBL" id="KTC78836.1"/>
    </source>
</evidence>
<dbReference type="EMBL" id="LNXW01000013">
    <property type="protein sequence ID" value="KTC78836.1"/>
    <property type="molecule type" value="Genomic_DNA"/>
</dbReference>
<dbReference type="AlphaFoldDB" id="A0A0W0S6V9"/>